<dbReference type="Pfam" id="PF20147">
    <property type="entry name" value="Crinkler"/>
    <property type="match status" value="1"/>
</dbReference>
<comment type="caution">
    <text evidence="6">The sequence shown here is derived from an EMBL/GenBank/DDBJ whole genome shotgun (WGS) entry which is preliminary data.</text>
</comment>
<organism evidence="6 7">
    <name type="scientific">Rhizophagus clarus</name>
    <dbReference type="NCBI Taxonomy" id="94130"/>
    <lineage>
        <taxon>Eukaryota</taxon>
        <taxon>Fungi</taxon>
        <taxon>Fungi incertae sedis</taxon>
        <taxon>Mucoromycota</taxon>
        <taxon>Glomeromycotina</taxon>
        <taxon>Glomeromycetes</taxon>
        <taxon>Glomerales</taxon>
        <taxon>Glomeraceae</taxon>
        <taxon>Rhizophagus</taxon>
    </lineage>
</organism>
<dbReference type="GO" id="GO:0005576">
    <property type="term" value="C:extracellular region"/>
    <property type="evidence" value="ECO:0007669"/>
    <property type="project" value="UniProtKB-SubCell"/>
</dbReference>
<keyword evidence="3" id="KW-0964">Secreted</keyword>
<keyword evidence="7" id="KW-1185">Reference proteome</keyword>
<sequence length="423" mass="48435">MSTIELIGTPVTLWCIASGGTTAFKVTAGTDNDLSDLRELIRNKKPNDFANVDPDNLILWSVNVGQNVIDNINDMLNEDNKLLISGNTVGVTFHDLGGTNIRVVVGVPIIEQPVDAGTKSLDRVYIFVDNSNFLIQGEYYICRKKPLDYLLNNNQIVFDYGLLFKRIKGNRELGNIPVIVGSEISPDDSIYKEGYDIKVFERNCIGKEKGVDNFITLKMAKAFYRESPGTLVLIAGDGDYFETLLEAVNFKWEVEVWFWKGILNSFNKHEPTKLCTKHLFPVSVSDQLKLSAPLFSIGASGYIKGEAKIHYTQLETCYKFFVYATGDNRYNMETLEFTSDTVIEDKEIVEWLANLNLFCWINRKSGTTYLYFNDARELNIAKGWIMREHKEITIWEKKVQRRKQTQSFYNRGKQTRNFYNRGK</sequence>
<evidence type="ECO:0000256" key="2">
    <source>
        <dbReference type="ARBA" id="ARBA00004613"/>
    </source>
</evidence>
<dbReference type="EMBL" id="BEXD01001473">
    <property type="protein sequence ID" value="GBB94284.1"/>
    <property type="molecule type" value="Genomic_DNA"/>
</dbReference>
<evidence type="ECO:0000259" key="5">
    <source>
        <dbReference type="Pfam" id="PF20147"/>
    </source>
</evidence>
<accession>A0A2Z6R8Y5</accession>
<dbReference type="GO" id="GO:0043657">
    <property type="term" value="C:host cell"/>
    <property type="evidence" value="ECO:0007669"/>
    <property type="project" value="UniProtKB-SubCell"/>
</dbReference>
<evidence type="ECO:0000259" key="4">
    <source>
        <dbReference type="Pfam" id="PF01936"/>
    </source>
</evidence>
<proteinExistence type="predicted"/>
<feature type="domain" description="Crinkler effector protein N-terminal" evidence="5">
    <location>
        <begin position="11"/>
        <end position="79"/>
    </location>
</feature>
<evidence type="ECO:0000256" key="1">
    <source>
        <dbReference type="ARBA" id="ARBA00004340"/>
    </source>
</evidence>
<reference evidence="6 7" key="1">
    <citation type="submission" date="2017-11" db="EMBL/GenBank/DDBJ databases">
        <title>The genome of Rhizophagus clarus HR1 reveals common genetic basis of auxotrophy among arbuscular mycorrhizal fungi.</title>
        <authorList>
            <person name="Kobayashi Y."/>
        </authorList>
    </citation>
    <scope>NUCLEOTIDE SEQUENCE [LARGE SCALE GENOMIC DNA]</scope>
    <source>
        <strain evidence="6 7">HR1</strain>
    </source>
</reference>
<gene>
    <name evidence="6" type="ORF">RclHR1_23230006</name>
</gene>
<dbReference type="STRING" id="94130.A0A2Z6R8Y5"/>
<feature type="domain" description="NYN" evidence="4">
    <location>
        <begin position="123"/>
        <end position="257"/>
    </location>
</feature>
<protein>
    <submittedName>
        <fullName evidence="6">Uncharacterized protein</fullName>
    </submittedName>
</protein>
<evidence type="ECO:0000313" key="6">
    <source>
        <dbReference type="EMBL" id="GBB94284.1"/>
    </source>
</evidence>
<dbReference type="Pfam" id="PF01936">
    <property type="entry name" value="NYN"/>
    <property type="match status" value="1"/>
</dbReference>
<dbReference type="InterPro" id="IPR021139">
    <property type="entry name" value="NYN"/>
</dbReference>
<evidence type="ECO:0000313" key="7">
    <source>
        <dbReference type="Proteomes" id="UP000247702"/>
    </source>
</evidence>
<name>A0A2Z6R8Y5_9GLOM</name>
<dbReference type="Gene3D" id="3.40.50.1010">
    <property type="entry name" value="5'-nuclease"/>
    <property type="match status" value="1"/>
</dbReference>
<evidence type="ECO:0000256" key="3">
    <source>
        <dbReference type="ARBA" id="ARBA00022525"/>
    </source>
</evidence>
<comment type="subcellular location">
    <subcellularLocation>
        <location evidence="1">Host cell</location>
    </subcellularLocation>
    <subcellularLocation>
        <location evidence="2">Secreted</location>
    </subcellularLocation>
</comment>
<dbReference type="AlphaFoldDB" id="A0A2Z6R8Y5"/>
<dbReference type="GO" id="GO:0004540">
    <property type="term" value="F:RNA nuclease activity"/>
    <property type="evidence" value="ECO:0007669"/>
    <property type="project" value="InterPro"/>
</dbReference>
<dbReference type="InterPro" id="IPR045379">
    <property type="entry name" value="Crinkler_N"/>
</dbReference>
<dbReference type="Proteomes" id="UP000247702">
    <property type="component" value="Unassembled WGS sequence"/>
</dbReference>